<protein>
    <recommendedName>
        <fullName evidence="6">Transporter</fullName>
    </recommendedName>
</protein>
<accession>A0A139Q7F1</accession>
<evidence type="ECO:0000256" key="5">
    <source>
        <dbReference type="ARBA" id="ARBA00023136"/>
    </source>
</evidence>
<name>A0A139Q7F1_STROR</name>
<evidence type="ECO:0000256" key="4">
    <source>
        <dbReference type="ARBA" id="ARBA00022989"/>
    </source>
</evidence>
<evidence type="ECO:0000313" key="9">
    <source>
        <dbReference type="Proteomes" id="UP000070220"/>
    </source>
</evidence>
<dbReference type="InterPro" id="IPR037272">
    <property type="entry name" value="SNS_sf"/>
</dbReference>
<feature type="transmembrane region" description="Helical" evidence="7">
    <location>
        <begin position="12"/>
        <end position="30"/>
    </location>
</feature>
<dbReference type="CDD" id="cd10336">
    <property type="entry name" value="SLC6sbd_Tyt1-Like"/>
    <property type="match status" value="1"/>
</dbReference>
<feature type="transmembrane region" description="Helical" evidence="7">
    <location>
        <begin position="170"/>
        <end position="190"/>
    </location>
</feature>
<dbReference type="AlphaFoldDB" id="A0A139Q7F1"/>
<keyword evidence="2 6" id="KW-0813">Transport</keyword>
<dbReference type="SUPFAM" id="SSF161070">
    <property type="entry name" value="SNF-like"/>
    <property type="match status" value="1"/>
</dbReference>
<dbReference type="Proteomes" id="UP000070220">
    <property type="component" value="Unassembled WGS sequence"/>
</dbReference>
<evidence type="ECO:0000313" key="8">
    <source>
        <dbReference type="EMBL" id="KXT98479.1"/>
    </source>
</evidence>
<organism evidence="8 9">
    <name type="scientific">Streptococcus oralis</name>
    <dbReference type="NCBI Taxonomy" id="1303"/>
    <lineage>
        <taxon>Bacteria</taxon>
        <taxon>Bacillati</taxon>
        <taxon>Bacillota</taxon>
        <taxon>Bacilli</taxon>
        <taxon>Lactobacillales</taxon>
        <taxon>Streptococcaceae</taxon>
        <taxon>Streptococcus</taxon>
    </lineage>
</organism>
<feature type="transmembrane region" description="Helical" evidence="7">
    <location>
        <begin position="85"/>
        <end position="113"/>
    </location>
</feature>
<feature type="transmembrane region" description="Helical" evidence="7">
    <location>
        <begin position="42"/>
        <end position="64"/>
    </location>
</feature>
<dbReference type="GO" id="GO:0016020">
    <property type="term" value="C:membrane"/>
    <property type="evidence" value="ECO:0007669"/>
    <property type="project" value="UniProtKB-SubCell"/>
</dbReference>
<dbReference type="InterPro" id="IPR047218">
    <property type="entry name" value="YocR/YhdH-like"/>
</dbReference>
<keyword evidence="5 7" id="KW-0472">Membrane</keyword>
<feature type="transmembrane region" description="Helical" evidence="7">
    <location>
        <begin position="133"/>
        <end position="158"/>
    </location>
</feature>
<evidence type="ECO:0000256" key="3">
    <source>
        <dbReference type="ARBA" id="ARBA00022692"/>
    </source>
</evidence>
<dbReference type="PANTHER" id="PTHR42948:SF1">
    <property type="entry name" value="TRANSPORTER"/>
    <property type="match status" value="1"/>
</dbReference>
<dbReference type="PROSITE" id="PS00610">
    <property type="entry name" value="NA_NEUROTRAN_SYMP_1"/>
    <property type="match status" value="1"/>
</dbReference>
<sequence>MSEKSQWGSKLGFILASAGSAIGLGAVWKFPYMTAANGGGGFLLVFLISTILIGFPLLLAEFALGRSAGVSAIITFGKLGKNNKYNFIGWIGAFALFILLSFYSVIGGWILVYLGIEFGKLFQLGGTGDYAQLFTSIISNPAIALGAQASFILLNIFIVSRGVQKGIERASKVMMPLLFIIFVVIIGRSLSLPNAMEGVLYFLKPDFSKLTSAGLLYALGQSFFALSLGGYSYADLCFLLGQENQSGPVRYFHRSHEHLGFHHGGTSHFPSHVSFQYPVGRGTKPALYHLASTL</sequence>
<proteinExistence type="inferred from homology"/>
<dbReference type="PRINTS" id="PR00176">
    <property type="entry name" value="NANEUSMPORT"/>
</dbReference>
<keyword evidence="4 7" id="KW-1133">Transmembrane helix</keyword>
<dbReference type="EMBL" id="LQRP01000038">
    <property type="protein sequence ID" value="KXT98479.1"/>
    <property type="molecule type" value="Genomic_DNA"/>
</dbReference>
<evidence type="ECO:0000256" key="1">
    <source>
        <dbReference type="ARBA" id="ARBA00004141"/>
    </source>
</evidence>
<dbReference type="InterPro" id="IPR000175">
    <property type="entry name" value="Na/ntran_symport"/>
</dbReference>
<dbReference type="PATRIC" id="fig|1303.83.peg.1023"/>
<comment type="caution">
    <text evidence="8">The sequence shown here is derived from an EMBL/GenBank/DDBJ whole genome shotgun (WGS) entry which is preliminary data.</text>
</comment>
<evidence type="ECO:0000256" key="7">
    <source>
        <dbReference type="SAM" id="Phobius"/>
    </source>
</evidence>
<keyword evidence="3 6" id="KW-0812">Transmembrane</keyword>
<evidence type="ECO:0000256" key="2">
    <source>
        <dbReference type="ARBA" id="ARBA00022448"/>
    </source>
</evidence>
<dbReference type="NCBIfam" id="NF037979">
    <property type="entry name" value="Na_transp"/>
    <property type="match status" value="1"/>
</dbReference>
<dbReference type="GO" id="GO:0015293">
    <property type="term" value="F:symporter activity"/>
    <property type="evidence" value="ECO:0007669"/>
    <property type="project" value="UniProtKB-KW"/>
</dbReference>
<comment type="subcellular location">
    <subcellularLocation>
        <location evidence="1">Membrane</location>
        <topology evidence="1">Multi-pass membrane protein</topology>
    </subcellularLocation>
</comment>
<reference evidence="8 9" key="1">
    <citation type="submission" date="2016-01" db="EMBL/GenBank/DDBJ databases">
        <title>Highly variable Streptococcus oralis are common among viridans streptococci isolated from primates.</title>
        <authorList>
            <person name="Denapaite D."/>
            <person name="Rieger M."/>
            <person name="Koendgen S."/>
            <person name="Brueckner R."/>
            <person name="Ochigava I."/>
            <person name="Kappeler P."/>
            <person name="Maetz-Rensing K."/>
            <person name="Leendertz F."/>
            <person name="Hakenbeck R."/>
        </authorList>
    </citation>
    <scope>NUCLEOTIDE SEQUENCE [LARGE SCALE GENOMIC DNA]</scope>
    <source>
        <strain evidence="8 9">DD30</strain>
    </source>
</reference>
<gene>
    <name evidence="8" type="ORF">SORDD30_00972</name>
</gene>
<dbReference type="PANTHER" id="PTHR42948">
    <property type="entry name" value="TRANSPORTER"/>
    <property type="match status" value="1"/>
</dbReference>
<comment type="similarity">
    <text evidence="6">Belongs to the sodium:neurotransmitter symporter (SNF) (TC 2.A.22) family.</text>
</comment>
<keyword evidence="6" id="KW-0769">Symport</keyword>
<evidence type="ECO:0000256" key="6">
    <source>
        <dbReference type="RuleBase" id="RU003732"/>
    </source>
</evidence>
<feature type="transmembrane region" description="Helical" evidence="7">
    <location>
        <begin position="210"/>
        <end position="234"/>
    </location>
</feature>
<dbReference type="Pfam" id="PF00209">
    <property type="entry name" value="SNF"/>
    <property type="match status" value="2"/>
</dbReference>
<dbReference type="PROSITE" id="PS50267">
    <property type="entry name" value="NA_NEUROTRAN_SYMP_3"/>
    <property type="match status" value="1"/>
</dbReference>